<dbReference type="Proteomes" id="UP000830671">
    <property type="component" value="Chromosome 6"/>
</dbReference>
<evidence type="ECO:0000256" key="3">
    <source>
        <dbReference type="ARBA" id="ARBA00022989"/>
    </source>
</evidence>
<dbReference type="RefSeq" id="XP_049148893.1">
    <property type="nucleotide sequence ID" value="XM_049291747.1"/>
</dbReference>
<name>A0A9Q8T139_9PEZI</name>
<comment type="similarity">
    <text evidence="5">Belongs to the SAT4 family.</text>
</comment>
<dbReference type="GeneID" id="73346757"/>
<evidence type="ECO:0000256" key="1">
    <source>
        <dbReference type="ARBA" id="ARBA00004141"/>
    </source>
</evidence>
<dbReference type="InterPro" id="IPR049326">
    <property type="entry name" value="Rhodopsin_dom_fungi"/>
</dbReference>
<protein>
    <submittedName>
        <fullName evidence="8">CFEM domain-containing protein</fullName>
    </submittedName>
</protein>
<dbReference type="PANTHER" id="PTHR33048">
    <property type="entry name" value="PTH11-LIKE INTEGRAL MEMBRANE PROTEIN (AFU_ORTHOLOGUE AFUA_5G11245)"/>
    <property type="match status" value="1"/>
</dbReference>
<dbReference type="GO" id="GO:0016020">
    <property type="term" value="C:membrane"/>
    <property type="evidence" value="ECO:0007669"/>
    <property type="project" value="UniProtKB-SubCell"/>
</dbReference>
<organism evidence="8 9">
    <name type="scientific">Colletotrichum lupini</name>
    <dbReference type="NCBI Taxonomy" id="145971"/>
    <lineage>
        <taxon>Eukaryota</taxon>
        <taxon>Fungi</taxon>
        <taxon>Dikarya</taxon>
        <taxon>Ascomycota</taxon>
        <taxon>Pezizomycotina</taxon>
        <taxon>Sordariomycetes</taxon>
        <taxon>Hypocreomycetidae</taxon>
        <taxon>Glomerellales</taxon>
        <taxon>Glomerellaceae</taxon>
        <taxon>Colletotrichum</taxon>
        <taxon>Colletotrichum acutatum species complex</taxon>
    </lineage>
</organism>
<evidence type="ECO:0000256" key="6">
    <source>
        <dbReference type="SAM" id="Phobius"/>
    </source>
</evidence>
<gene>
    <name evidence="8" type="ORF">CLUP02_12787</name>
</gene>
<accession>A0A9Q8T139</accession>
<dbReference type="Pfam" id="PF20684">
    <property type="entry name" value="Fung_rhodopsin"/>
    <property type="match status" value="1"/>
</dbReference>
<feature type="transmembrane region" description="Helical" evidence="6">
    <location>
        <begin position="129"/>
        <end position="151"/>
    </location>
</feature>
<reference evidence="8" key="1">
    <citation type="journal article" date="2021" name="Mol. Plant Microbe Interact.">
        <title>Complete Genome Sequence of the Plant-Pathogenic Fungus Colletotrichum lupini.</title>
        <authorList>
            <person name="Baroncelli R."/>
            <person name="Pensec F."/>
            <person name="Da Lio D."/>
            <person name="Boufleur T."/>
            <person name="Vicente I."/>
            <person name="Sarrocco S."/>
            <person name="Picot A."/>
            <person name="Baraldi E."/>
            <person name="Sukno S."/>
            <person name="Thon M."/>
            <person name="Le Floch G."/>
        </authorList>
    </citation>
    <scope>NUCLEOTIDE SEQUENCE</scope>
    <source>
        <strain evidence="8">IMI 504893</strain>
    </source>
</reference>
<keyword evidence="3 6" id="KW-1133">Transmembrane helix</keyword>
<dbReference type="PANTHER" id="PTHR33048:SF47">
    <property type="entry name" value="INTEGRAL MEMBRANE PROTEIN-RELATED"/>
    <property type="match status" value="1"/>
</dbReference>
<comment type="subcellular location">
    <subcellularLocation>
        <location evidence="1">Membrane</location>
        <topology evidence="1">Multi-pass membrane protein</topology>
    </subcellularLocation>
</comment>
<evidence type="ECO:0000313" key="9">
    <source>
        <dbReference type="Proteomes" id="UP000830671"/>
    </source>
</evidence>
<dbReference type="InterPro" id="IPR052337">
    <property type="entry name" value="SAT4-like"/>
</dbReference>
<feature type="transmembrane region" description="Helical" evidence="6">
    <location>
        <begin position="34"/>
        <end position="56"/>
    </location>
</feature>
<keyword evidence="9" id="KW-1185">Reference proteome</keyword>
<sequence>MRWCELRVNQVSLATQNYTWTACGLPEVNGCVSIQVPTLAVFFVLASLPIFMRVAVKVAGVSAWGPGDWMSLATYVNISPLFVPMNVCEGRNGAGQNMWSLTADQMTNYFKASVLFLYQRIFPFERLSIALWATQAFNLIIRVIFFFLGIFQCTPVHLAWMIRRQDSQSEGKCMDIVDIGIAMVPFELD</sequence>
<evidence type="ECO:0000256" key="2">
    <source>
        <dbReference type="ARBA" id="ARBA00022692"/>
    </source>
</evidence>
<evidence type="ECO:0000259" key="7">
    <source>
        <dbReference type="Pfam" id="PF20684"/>
    </source>
</evidence>
<evidence type="ECO:0000256" key="4">
    <source>
        <dbReference type="ARBA" id="ARBA00023136"/>
    </source>
</evidence>
<dbReference type="EMBL" id="CP019478">
    <property type="protein sequence ID" value="UQC87283.1"/>
    <property type="molecule type" value="Genomic_DNA"/>
</dbReference>
<keyword evidence="4 6" id="KW-0472">Membrane</keyword>
<proteinExistence type="inferred from homology"/>
<dbReference type="KEGG" id="clup:CLUP02_12787"/>
<dbReference type="PROSITE" id="PS51257">
    <property type="entry name" value="PROKAR_LIPOPROTEIN"/>
    <property type="match status" value="1"/>
</dbReference>
<dbReference type="AlphaFoldDB" id="A0A9Q8T139"/>
<evidence type="ECO:0000256" key="5">
    <source>
        <dbReference type="ARBA" id="ARBA00038359"/>
    </source>
</evidence>
<keyword evidence="2 6" id="KW-0812">Transmembrane</keyword>
<feature type="domain" description="Rhodopsin" evidence="7">
    <location>
        <begin position="52"/>
        <end position="182"/>
    </location>
</feature>
<evidence type="ECO:0000313" key="8">
    <source>
        <dbReference type="EMBL" id="UQC87283.1"/>
    </source>
</evidence>